<dbReference type="PANTHER" id="PTHR33165:SF86">
    <property type="entry name" value="EXPRESSED PROTEIN"/>
    <property type="match status" value="1"/>
</dbReference>
<dbReference type="EMBL" id="CM029045">
    <property type="protein sequence ID" value="KAG2603399.1"/>
    <property type="molecule type" value="Genomic_DNA"/>
</dbReference>
<evidence type="ECO:0000259" key="1">
    <source>
        <dbReference type="Pfam" id="PF03478"/>
    </source>
</evidence>
<accession>A0A8T0T575</accession>
<protein>
    <recommendedName>
        <fullName evidence="1">KIB1-4 beta-propeller domain-containing protein</fullName>
    </recommendedName>
</protein>
<proteinExistence type="predicted"/>
<evidence type="ECO:0000313" key="2">
    <source>
        <dbReference type="EMBL" id="KAG2603399.1"/>
    </source>
</evidence>
<comment type="caution">
    <text evidence="2">The sequence shown here is derived from an EMBL/GenBank/DDBJ whole genome shotgun (WGS) entry which is preliminary data.</text>
</comment>
<name>A0A8T0T575_PANVG</name>
<dbReference type="Pfam" id="PF03478">
    <property type="entry name" value="Beta-prop_KIB1-4"/>
    <property type="match status" value="1"/>
</dbReference>
<reference evidence="2" key="1">
    <citation type="submission" date="2020-05" db="EMBL/GenBank/DDBJ databases">
        <title>WGS assembly of Panicum virgatum.</title>
        <authorList>
            <person name="Lovell J.T."/>
            <person name="Jenkins J."/>
            <person name="Shu S."/>
            <person name="Juenger T.E."/>
            <person name="Schmutz J."/>
        </authorList>
    </citation>
    <scope>NUCLEOTIDE SEQUENCE</scope>
    <source>
        <strain evidence="2">AP13</strain>
    </source>
</reference>
<gene>
    <name evidence="2" type="ORF">PVAP13_5KG769266</name>
</gene>
<dbReference type="PANTHER" id="PTHR33165">
    <property type="entry name" value="F-BOX DOMAIN CONTAINING PROTEIN-LIKE-RELATED"/>
    <property type="match status" value="1"/>
</dbReference>
<dbReference type="AlphaFoldDB" id="A0A8T0T575"/>
<dbReference type="SUPFAM" id="SSF50965">
    <property type="entry name" value="Galactose oxidase, central domain"/>
    <property type="match status" value="1"/>
</dbReference>
<keyword evidence="3" id="KW-1185">Reference proteome</keyword>
<dbReference type="InterPro" id="IPR011043">
    <property type="entry name" value="Gal_Oxase/kelch_b-propeller"/>
</dbReference>
<evidence type="ECO:0000313" key="3">
    <source>
        <dbReference type="Proteomes" id="UP000823388"/>
    </source>
</evidence>
<organism evidence="2 3">
    <name type="scientific">Panicum virgatum</name>
    <name type="common">Blackwell switchgrass</name>
    <dbReference type="NCBI Taxonomy" id="38727"/>
    <lineage>
        <taxon>Eukaryota</taxon>
        <taxon>Viridiplantae</taxon>
        <taxon>Streptophyta</taxon>
        <taxon>Embryophyta</taxon>
        <taxon>Tracheophyta</taxon>
        <taxon>Spermatophyta</taxon>
        <taxon>Magnoliopsida</taxon>
        <taxon>Liliopsida</taxon>
        <taxon>Poales</taxon>
        <taxon>Poaceae</taxon>
        <taxon>PACMAD clade</taxon>
        <taxon>Panicoideae</taxon>
        <taxon>Panicodae</taxon>
        <taxon>Paniceae</taxon>
        <taxon>Panicinae</taxon>
        <taxon>Panicum</taxon>
        <taxon>Panicum sect. Hiantes</taxon>
    </lineage>
</organism>
<dbReference type="InterPro" id="IPR005174">
    <property type="entry name" value="KIB1-4_b-propeller"/>
</dbReference>
<feature type="domain" description="KIB1-4 beta-propeller" evidence="1">
    <location>
        <begin position="29"/>
        <end position="257"/>
    </location>
</feature>
<dbReference type="Proteomes" id="UP000823388">
    <property type="component" value="Chromosome 5K"/>
</dbReference>
<sequence>MDLRAVCHHWRSSTADPKTSHDARFRPTRWVVLDDDAAARSDTLLFANASTGRFLRKSLPPFDKHQKHFVTTTTGGLIVLAGWYFPHAPCVLNPFTGSWTRFMAPMPWRKQFAAHVVGSSPTLVLACYRSRRLYWADPDSRSFRVDCSYASPASMLTLAGGRCATGRGHSPVEVHADAEPLAKDYFDLAMRASTTVRVDFFVLELDAHKILVIYDAHKIGNHALFLGRRCLSVDATKFASVEANCVYFAGDTGTGLSDDYAFKYNLSTEKEERIIPGAANRNPVNPVLSNFPRPLSFVQLLTRYTMVIPYSELYLEIESEEMALDTSVYYED</sequence>